<dbReference type="Proteomes" id="UP000515254">
    <property type="component" value="Chromosome"/>
</dbReference>
<gene>
    <name evidence="1" type="ORF">HNQ25_17760</name>
</gene>
<protein>
    <submittedName>
        <fullName evidence="1">Uncharacterized protein</fullName>
    </submittedName>
</protein>
<evidence type="ECO:0000313" key="2">
    <source>
        <dbReference type="Proteomes" id="UP000515254"/>
    </source>
</evidence>
<sequence length="81" mass="9096">MDDIPLDANDLYALVRSVAKNGDFFMAAAELASASHILNSSQTVCLYEHIRDSSDRLEMEWRDEFIAAFSGVESLLPESLW</sequence>
<dbReference type="EMBL" id="CP060009">
    <property type="protein sequence ID" value="QNH00127.1"/>
    <property type="molecule type" value="Genomic_DNA"/>
</dbReference>
<organism evidence="1 2">
    <name type="scientific">Pseudomonas sediminis</name>
    <dbReference type="NCBI Taxonomy" id="1691904"/>
    <lineage>
        <taxon>Bacteria</taxon>
        <taxon>Pseudomonadati</taxon>
        <taxon>Pseudomonadota</taxon>
        <taxon>Gammaproteobacteria</taxon>
        <taxon>Pseudomonadales</taxon>
        <taxon>Pseudomonadaceae</taxon>
        <taxon>Pseudomonas</taxon>
    </lineage>
</organism>
<keyword evidence="2" id="KW-1185">Reference proteome</keyword>
<name>A0ABX6SG96_9PSED</name>
<proteinExistence type="predicted"/>
<reference evidence="1 2" key="1">
    <citation type="journal article" date="2020" name="Microbiol. Resour. Announc.">
        <title>Complete genome sequences of four natural Pseudomonas isolates that catabolize a wide range of aromatic compounds relevant to lignin valorization.</title>
        <authorList>
            <person name="Hatmaker E.A."/>
            <person name="Presley G."/>
            <person name="Cannon O."/>
            <person name="Guss A.M."/>
            <person name="Elkins J.G."/>
        </authorList>
    </citation>
    <scope>NUCLEOTIDE SEQUENCE [LARGE SCALE GENOMIC DNA]</scope>
    <source>
        <strain evidence="1 2">B10D7D</strain>
    </source>
</reference>
<dbReference type="RefSeq" id="WP_179545470.1">
    <property type="nucleotide sequence ID" value="NZ_CP060009.1"/>
</dbReference>
<evidence type="ECO:0000313" key="1">
    <source>
        <dbReference type="EMBL" id="QNH00127.1"/>
    </source>
</evidence>
<accession>A0ABX6SG96</accession>